<gene>
    <name evidence="2" type="primary">ORF132084</name>
</gene>
<evidence type="ECO:0000313" key="2">
    <source>
        <dbReference type="EMBL" id="CEK82527.1"/>
    </source>
</evidence>
<evidence type="ECO:0000256" key="1">
    <source>
        <dbReference type="SAM" id="Phobius"/>
    </source>
</evidence>
<keyword evidence="1" id="KW-0472">Membrane</keyword>
<organism evidence="2">
    <name type="scientific">Arion vulgaris</name>
    <dbReference type="NCBI Taxonomy" id="1028688"/>
    <lineage>
        <taxon>Eukaryota</taxon>
        <taxon>Metazoa</taxon>
        <taxon>Spiralia</taxon>
        <taxon>Lophotrochozoa</taxon>
        <taxon>Mollusca</taxon>
        <taxon>Gastropoda</taxon>
        <taxon>Heterobranchia</taxon>
        <taxon>Euthyneura</taxon>
        <taxon>Panpulmonata</taxon>
        <taxon>Eupulmonata</taxon>
        <taxon>Stylommatophora</taxon>
        <taxon>Helicina</taxon>
        <taxon>Arionoidea</taxon>
        <taxon>Arionidae</taxon>
        <taxon>Arion</taxon>
    </lineage>
</organism>
<dbReference type="AlphaFoldDB" id="A0A0B7APL0"/>
<keyword evidence="1" id="KW-0812">Transmembrane</keyword>
<accession>A0A0B7APL0</accession>
<reference evidence="2" key="1">
    <citation type="submission" date="2014-12" db="EMBL/GenBank/DDBJ databases">
        <title>Insight into the proteome of Arion vulgaris.</title>
        <authorList>
            <person name="Aradska J."/>
            <person name="Bulat T."/>
            <person name="Smidak R."/>
            <person name="Sarate P."/>
            <person name="Gangsoo J."/>
            <person name="Sialana F."/>
            <person name="Bilban M."/>
            <person name="Lubec G."/>
        </authorList>
    </citation>
    <scope>NUCLEOTIDE SEQUENCE</scope>
    <source>
        <tissue evidence="2">Skin</tissue>
    </source>
</reference>
<proteinExistence type="predicted"/>
<keyword evidence="1" id="KW-1133">Transmembrane helix</keyword>
<feature type="transmembrane region" description="Helical" evidence="1">
    <location>
        <begin position="21"/>
        <end position="39"/>
    </location>
</feature>
<dbReference type="EMBL" id="HACG01035662">
    <property type="protein sequence ID" value="CEK82527.1"/>
    <property type="molecule type" value="Transcribed_RNA"/>
</dbReference>
<name>A0A0B7APL0_9EUPU</name>
<protein>
    <submittedName>
        <fullName evidence="2">Uncharacterized protein</fullName>
    </submittedName>
</protein>
<sequence length="54" mass="6424">MGRQHFYILSPRSDQDRKAELIISSWWQIMQGMMMMLYIQTGLCIVMRSQARVS</sequence>